<sequence>MVRIESDVTRCTTLVMRGLDRQVTREMVARMLHETAPCLGYNYIYVPWTTDGASNIGLAFVNFETFASCQAYVFAATMPENRGKLAVHRIKSIGPAALQGRGANLSAFLRRRGAEALGSLDAPLVFQHGHAAALADVVDREVPGGRTPAATNARVAPLSQHIPAIALGENFSPAPTGDRLSLSWAQPTEKCTQPQMQIGQML</sequence>
<dbReference type="InterPro" id="IPR035979">
    <property type="entry name" value="RBD_domain_sf"/>
</dbReference>
<dbReference type="SUPFAM" id="SSF54928">
    <property type="entry name" value="RNA-binding domain, RBD"/>
    <property type="match status" value="1"/>
</dbReference>
<comment type="caution">
    <text evidence="1">The sequence shown here is derived from an EMBL/GenBank/DDBJ whole genome shotgun (WGS) entry which is preliminary data.</text>
</comment>
<dbReference type="Proteomes" id="UP001642484">
    <property type="component" value="Unassembled WGS sequence"/>
</dbReference>
<protein>
    <submittedName>
        <fullName evidence="1">Uncharacterized protein</fullName>
    </submittedName>
</protein>
<dbReference type="EMBL" id="CAXAMN010024873">
    <property type="protein sequence ID" value="CAK9090627.1"/>
    <property type="molecule type" value="Genomic_DNA"/>
</dbReference>
<keyword evidence="2" id="KW-1185">Reference proteome</keyword>
<dbReference type="GO" id="GO:0005840">
    <property type="term" value="C:ribosome"/>
    <property type="evidence" value="ECO:0007669"/>
    <property type="project" value="UniProtKB-KW"/>
</dbReference>
<evidence type="ECO:0000313" key="2">
    <source>
        <dbReference type="Proteomes" id="UP001642484"/>
    </source>
</evidence>
<gene>
    <name evidence="1" type="ORF">CCMP2556_LOCUS43536</name>
</gene>
<reference evidence="1 2" key="1">
    <citation type="submission" date="2024-02" db="EMBL/GenBank/DDBJ databases">
        <authorList>
            <person name="Chen Y."/>
            <person name="Shah S."/>
            <person name="Dougan E. K."/>
            <person name="Thang M."/>
            <person name="Chan C."/>
        </authorList>
    </citation>
    <scope>NUCLEOTIDE SEQUENCE [LARGE SCALE GENOMIC DNA]</scope>
</reference>
<organism evidence="1 2">
    <name type="scientific">Durusdinium trenchii</name>
    <dbReference type="NCBI Taxonomy" id="1381693"/>
    <lineage>
        <taxon>Eukaryota</taxon>
        <taxon>Sar</taxon>
        <taxon>Alveolata</taxon>
        <taxon>Dinophyceae</taxon>
        <taxon>Suessiales</taxon>
        <taxon>Symbiodiniaceae</taxon>
        <taxon>Durusdinium</taxon>
    </lineage>
</organism>
<evidence type="ECO:0000313" key="1">
    <source>
        <dbReference type="EMBL" id="CAK9090629.1"/>
    </source>
</evidence>
<proteinExistence type="predicted"/>
<name>A0ABP0QQT3_9DINO</name>
<accession>A0ABP0QQT3</accession>
<dbReference type="EMBL" id="CAXAMN010024873">
    <property type="protein sequence ID" value="CAK9090629.1"/>
    <property type="molecule type" value="Genomic_DNA"/>
</dbReference>